<dbReference type="Proteomes" id="UP000553016">
    <property type="component" value="Unassembled WGS sequence"/>
</dbReference>
<dbReference type="RefSeq" id="WP_185541809.1">
    <property type="nucleotide sequence ID" value="NZ_JAARZA010000011.1"/>
</dbReference>
<comment type="caution">
    <text evidence="1">The sequence shown here is derived from an EMBL/GenBank/DDBJ whole genome shotgun (WGS) entry which is preliminary data.</text>
</comment>
<evidence type="ECO:0000313" key="1">
    <source>
        <dbReference type="EMBL" id="MBC2242260.1"/>
    </source>
</evidence>
<sequence>MTRNHNVFHSFEELENLGWSARTGDDNVAIILALDTGKRLTFVDFGDKKMAKAYADGRMIANLCHN</sequence>
<reference evidence="1 2" key="1">
    <citation type="submission" date="2020-03" db="EMBL/GenBank/DDBJ databases">
        <title>Soil Listeria distribution.</title>
        <authorList>
            <person name="Liao J."/>
            <person name="Wiedmann M."/>
        </authorList>
    </citation>
    <scope>NUCLEOTIDE SEQUENCE [LARGE SCALE GENOMIC DNA]</scope>
    <source>
        <strain evidence="1 2">FSL L7-0149</strain>
    </source>
</reference>
<organism evidence="1 2">
    <name type="scientific">Listeria booriae</name>
    <dbReference type="NCBI Taxonomy" id="1552123"/>
    <lineage>
        <taxon>Bacteria</taxon>
        <taxon>Bacillati</taxon>
        <taxon>Bacillota</taxon>
        <taxon>Bacilli</taxon>
        <taxon>Bacillales</taxon>
        <taxon>Listeriaceae</taxon>
        <taxon>Listeria</taxon>
    </lineage>
</organism>
<dbReference type="AlphaFoldDB" id="A0A842ET36"/>
<name>A0A842ET36_9LIST</name>
<accession>A0A842ET36</accession>
<dbReference type="EMBL" id="JAARZA010000011">
    <property type="protein sequence ID" value="MBC2242260.1"/>
    <property type="molecule type" value="Genomic_DNA"/>
</dbReference>
<evidence type="ECO:0000313" key="2">
    <source>
        <dbReference type="Proteomes" id="UP000553016"/>
    </source>
</evidence>
<proteinExistence type="predicted"/>
<gene>
    <name evidence="1" type="ORF">HCB35_17435</name>
</gene>
<protein>
    <submittedName>
        <fullName evidence="1">Uncharacterized protein</fullName>
    </submittedName>
</protein>